<evidence type="ECO:0000313" key="3">
    <source>
        <dbReference type="Proteomes" id="UP000054893"/>
    </source>
</evidence>
<organism evidence="2 3">
    <name type="scientific">Caballeronia sordidicola</name>
    <name type="common">Burkholderia sordidicola</name>
    <dbReference type="NCBI Taxonomy" id="196367"/>
    <lineage>
        <taxon>Bacteria</taxon>
        <taxon>Pseudomonadati</taxon>
        <taxon>Pseudomonadota</taxon>
        <taxon>Betaproteobacteria</taxon>
        <taxon>Burkholderiales</taxon>
        <taxon>Burkholderiaceae</taxon>
        <taxon>Caballeronia</taxon>
    </lineage>
</organism>
<dbReference type="EMBL" id="FCOC02000045">
    <property type="protein sequence ID" value="SAL55903.1"/>
    <property type="molecule type" value="Genomic_DNA"/>
</dbReference>
<name>A0A158IHQ1_CABSO</name>
<gene>
    <name evidence="2" type="ORF">AWB64_06195</name>
</gene>
<proteinExistence type="predicted"/>
<evidence type="ECO:0000313" key="2">
    <source>
        <dbReference type="EMBL" id="SAL55903.1"/>
    </source>
</evidence>
<dbReference type="AlphaFoldDB" id="A0A158IHQ1"/>
<feature type="region of interest" description="Disordered" evidence="1">
    <location>
        <begin position="27"/>
        <end position="58"/>
    </location>
</feature>
<accession>A0A158IHQ1</accession>
<feature type="region of interest" description="Disordered" evidence="1">
    <location>
        <begin position="76"/>
        <end position="104"/>
    </location>
</feature>
<dbReference type="Proteomes" id="UP000054893">
    <property type="component" value="Unassembled WGS sequence"/>
</dbReference>
<protein>
    <submittedName>
        <fullName evidence="2">Rhs element Vgr protein</fullName>
    </submittedName>
</protein>
<evidence type="ECO:0000256" key="1">
    <source>
        <dbReference type="SAM" id="MobiDB-lite"/>
    </source>
</evidence>
<sequence length="468" mass="51110">MHLAAPAFSPKMTPFVVGCDSWNGSAGSIPTSHLPRREKSAAPTKPSAVALADSAPTQGTIPAAPELLTSESFQQGANTDQTHSTAQVQASPKNLTNADQEPKGQISNEIAVPIKLTAAEYCDWSIPSFTTECRDRTETAAYYGLDAKKNSYPTPDPRGNRKLTAGQFDTAFELSFDENSKTLYATIRVKLVPVDLHACDAYGTVLPGPDGKPQSVPFHHDLHWKTAGLGVGKPSNGLVLKYRDGTGSHFNVATKRQQIEAVLNAHGSKLILNGCSKNAACGCRVSVVFRVQLLLSINDAPVADGKPIHKIINLFPRTQRADAGSWGEINMFQQAQSDGRVVWADMPSDTNVIAHECGHLFNYPDEYWELGGWVHEQYIKDQELNFALGISNRGKETWQISSDKNLMGGGANIPISTGKATSPTATVHPYYLEYIRQHFCELTGETPQHLNGDAARRVWRRWRVGYNA</sequence>
<feature type="compositionally biased region" description="Polar residues" evidence="1">
    <location>
        <begin position="76"/>
        <end position="99"/>
    </location>
</feature>
<reference evidence="2 3" key="1">
    <citation type="submission" date="2016-01" db="EMBL/GenBank/DDBJ databases">
        <authorList>
            <person name="Oliw E.H."/>
        </authorList>
    </citation>
    <scope>NUCLEOTIDE SEQUENCE [LARGE SCALE GENOMIC DNA]</scope>
    <source>
        <strain evidence="2">LMG 22029</strain>
    </source>
</reference>